<protein>
    <recommendedName>
        <fullName evidence="3">Bacterial surface antigen (D15) domain-containing protein</fullName>
    </recommendedName>
</protein>
<organism evidence="1 2">
    <name type="scientific">Sphingomonas swuensis</name>
    <dbReference type="NCBI Taxonomy" id="977800"/>
    <lineage>
        <taxon>Bacteria</taxon>
        <taxon>Pseudomonadati</taxon>
        <taxon>Pseudomonadota</taxon>
        <taxon>Alphaproteobacteria</taxon>
        <taxon>Sphingomonadales</taxon>
        <taxon>Sphingomonadaceae</taxon>
        <taxon>Sphingomonas</taxon>
    </lineage>
</organism>
<sequence>MSAPIRFLGLAIIAYVGLRTASSALALAPMSPAIPPQPTAEPMLQDQLAASPLPPPGTPSAMDPGTAPAAYAYPYNYAAQGYAPAAMAMAMPPQAYAPVPYPMPYPVMQAVMPRSSRQSRPPVIPAPYAEDMNGFEPAPVATPTAYESAAPALDQWPTIGTAGPFSLPAMQTTPSWGGKDEKALKPLDVARASGRWSLDAWALLRPPQPGIYSNTDPGAGLNPGLASAGSLGGSQAGMRLTFRPWSRLGVHLRASTALMPQGRGGQALAGGEGAVGVSYQPFGSIPVRLMAERRQRLGQPIGGGRNAFVMMAEGGIYDRPLAYGIRLDGYGQAGIAGARSRDLFADGALAATYPFLPRFAIGGGVWGGLQPGLSRLDAGPRLSYQIHPRMRLNLDYRWRLTGNATPVSGPALTISGGF</sequence>
<gene>
    <name evidence="1" type="ORF">GCM10022280_02040</name>
</gene>
<name>A0ABP7SAC9_9SPHN</name>
<dbReference type="Proteomes" id="UP001500235">
    <property type="component" value="Unassembled WGS sequence"/>
</dbReference>
<proteinExistence type="predicted"/>
<evidence type="ECO:0008006" key="3">
    <source>
        <dbReference type="Google" id="ProtNLM"/>
    </source>
</evidence>
<accession>A0ABP7SAC9</accession>
<keyword evidence="2" id="KW-1185">Reference proteome</keyword>
<reference evidence="2" key="1">
    <citation type="journal article" date="2019" name="Int. J. Syst. Evol. Microbiol.">
        <title>The Global Catalogue of Microorganisms (GCM) 10K type strain sequencing project: providing services to taxonomists for standard genome sequencing and annotation.</title>
        <authorList>
            <consortium name="The Broad Institute Genomics Platform"/>
            <consortium name="The Broad Institute Genome Sequencing Center for Infectious Disease"/>
            <person name="Wu L."/>
            <person name="Ma J."/>
        </authorList>
    </citation>
    <scope>NUCLEOTIDE SEQUENCE [LARGE SCALE GENOMIC DNA]</scope>
    <source>
        <strain evidence="2">JCM 17563</strain>
    </source>
</reference>
<evidence type="ECO:0000313" key="1">
    <source>
        <dbReference type="EMBL" id="GAA4008869.1"/>
    </source>
</evidence>
<dbReference type="EMBL" id="BAABBQ010000001">
    <property type="protein sequence ID" value="GAA4008869.1"/>
    <property type="molecule type" value="Genomic_DNA"/>
</dbReference>
<evidence type="ECO:0000313" key="2">
    <source>
        <dbReference type="Proteomes" id="UP001500235"/>
    </source>
</evidence>
<dbReference type="RefSeq" id="WP_344705535.1">
    <property type="nucleotide sequence ID" value="NZ_BAABBQ010000001.1"/>
</dbReference>
<comment type="caution">
    <text evidence="1">The sequence shown here is derived from an EMBL/GenBank/DDBJ whole genome shotgun (WGS) entry which is preliminary data.</text>
</comment>